<comment type="caution">
    <text evidence="1">The sequence shown here is derived from an EMBL/GenBank/DDBJ whole genome shotgun (WGS) entry which is preliminary data.</text>
</comment>
<dbReference type="AlphaFoldDB" id="A0A6S7H965"/>
<sequence length="98" mass="11515">MMNEPIMIGDMVEKESETMVLFLQLWNIVQICTAPAIRKEDVPYLKILIEEHHKLFKEVYPLASIIPKLYYLVHVPDDIVSWYLSTRNHNKMLAGQDN</sequence>
<proteinExistence type="predicted"/>
<name>A0A6S7H965_PARCT</name>
<keyword evidence="2" id="KW-1185">Reference proteome</keyword>
<gene>
    <name evidence="1" type="ORF">PACLA_8A020198</name>
</gene>
<organism evidence="1 2">
    <name type="scientific">Paramuricea clavata</name>
    <name type="common">Red gorgonian</name>
    <name type="synonym">Violescent sea-whip</name>
    <dbReference type="NCBI Taxonomy" id="317549"/>
    <lineage>
        <taxon>Eukaryota</taxon>
        <taxon>Metazoa</taxon>
        <taxon>Cnidaria</taxon>
        <taxon>Anthozoa</taxon>
        <taxon>Octocorallia</taxon>
        <taxon>Malacalcyonacea</taxon>
        <taxon>Plexauridae</taxon>
        <taxon>Paramuricea</taxon>
    </lineage>
</organism>
<protein>
    <submittedName>
        <fullName evidence="1">Uncharacterized protein</fullName>
    </submittedName>
</protein>
<dbReference type="EMBL" id="CACRXK020003613">
    <property type="protein sequence ID" value="CAB3999547.1"/>
    <property type="molecule type" value="Genomic_DNA"/>
</dbReference>
<accession>A0A6S7H965</accession>
<dbReference type="OrthoDB" id="5966854at2759"/>
<dbReference type="Proteomes" id="UP001152795">
    <property type="component" value="Unassembled WGS sequence"/>
</dbReference>
<evidence type="ECO:0000313" key="1">
    <source>
        <dbReference type="EMBL" id="CAB3999547.1"/>
    </source>
</evidence>
<evidence type="ECO:0000313" key="2">
    <source>
        <dbReference type="Proteomes" id="UP001152795"/>
    </source>
</evidence>
<reference evidence="1" key="1">
    <citation type="submission" date="2020-04" db="EMBL/GenBank/DDBJ databases">
        <authorList>
            <person name="Alioto T."/>
            <person name="Alioto T."/>
            <person name="Gomez Garrido J."/>
        </authorList>
    </citation>
    <scope>NUCLEOTIDE SEQUENCE</scope>
    <source>
        <strain evidence="1">A484AB</strain>
    </source>
</reference>